<organism evidence="1 2">
    <name type="scientific">Paraburkholderia kururiensis</name>
    <dbReference type="NCBI Taxonomy" id="984307"/>
    <lineage>
        <taxon>Bacteria</taxon>
        <taxon>Pseudomonadati</taxon>
        <taxon>Pseudomonadota</taxon>
        <taxon>Betaproteobacteria</taxon>
        <taxon>Burkholderiales</taxon>
        <taxon>Burkholderiaceae</taxon>
        <taxon>Paraburkholderia</taxon>
    </lineage>
</organism>
<evidence type="ECO:0000313" key="1">
    <source>
        <dbReference type="EMBL" id="WQD77205.1"/>
    </source>
</evidence>
<reference evidence="1 2" key="1">
    <citation type="submission" date="2023-12" db="EMBL/GenBank/DDBJ databases">
        <title>Genome sequencing and assembly of bacterial species from a model synthetic community.</title>
        <authorList>
            <person name="Hogle S.L."/>
        </authorList>
    </citation>
    <scope>NUCLEOTIDE SEQUENCE [LARGE SCALE GENOMIC DNA]</scope>
    <source>
        <strain evidence="1 2">HAMBI 2494</strain>
    </source>
</reference>
<gene>
    <name evidence="1" type="ORF">U0042_24580</name>
</gene>
<name>A0ABZ0WIK7_9BURK</name>
<evidence type="ECO:0000313" key="2">
    <source>
        <dbReference type="Proteomes" id="UP001325479"/>
    </source>
</evidence>
<sequence>MIELSRDQKLLNVLGAEEKASLRQIEWFVHRRKTVRLGSILCGLAGYARNRAIYAYFTEHDLEKCKQNFYLASKLILASVGQDGGASFEVGRDIEIALLSDCEEVVKEIARLETADLVSERNNPLYSRFHVYMLQMTIRGEDQTVRAMIEKIAEHGRKPLRTECAEGRDFFSLLLKGDKAGLEELIAKHASIKGSGDVAEEFMAYRGTLEAKLCWYRGIPVEIEHPLIPMELLPIRPLRHYDNVHDFLEPGWVPPPQGFLGKLSQLFGGKP</sequence>
<proteinExistence type="predicted"/>
<dbReference type="EMBL" id="CP139965">
    <property type="protein sequence ID" value="WQD77205.1"/>
    <property type="molecule type" value="Genomic_DNA"/>
</dbReference>
<dbReference type="Proteomes" id="UP001325479">
    <property type="component" value="Chromosome"/>
</dbReference>
<accession>A0ABZ0WIK7</accession>
<dbReference type="RefSeq" id="WP_114814729.1">
    <property type="nucleotide sequence ID" value="NZ_CP139965.1"/>
</dbReference>
<protein>
    <submittedName>
        <fullName evidence="1">Immunity 49 family protein</fullName>
    </submittedName>
</protein>
<keyword evidence="2" id="KW-1185">Reference proteome</keyword>